<sequence>MHIPCLPNNNMPSDSQRRQSYLNNNSAFDLTWKNYIPSLSDFCYCFKQGNIRLEDDIVVEPAYYNDHTLHRGDALNSSRDWEFESVLSQSDFVTRNPFGHNDSTARRKKSHSKRGSRKNRFERPAVMETDMEDEHFAGYDLYDNEDAEFLADDQIAHLAYYRPDLEVTDQFGEEEYVQYVHGPIVQEMHTQREFYAARTMPEINFDDQESLSSRPLINEATQNFLNHQLKDASDKLNFVKNTIIDTGSQNSHDEDETDRHTLHTLHPHEESNLIATSDIDSVASEALDVYESTASQSQHITRRYSDELHLPSLHDNTPFVSDQHPFSYISEQNQSNSNIQEPSNNELNVQSVLDIGRKWLGV</sequence>
<protein>
    <submittedName>
        <fullName evidence="2">Uncharacterized protein</fullName>
    </submittedName>
</protein>
<evidence type="ECO:0000313" key="2">
    <source>
        <dbReference type="EMBL" id="OBZ82669.1"/>
    </source>
</evidence>
<accession>A0A1C7N216</accession>
<proteinExistence type="predicted"/>
<evidence type="ECO:0000313" key="3">
    <source>
        <dbReference type="Proteomes" id="UP000093000"/>
    </source>
</evidence>
<reference evidence="2 3" key="1">
    <citation type="submission" date="2016-03" db="EMBL/GenBank/DDBJ databases">
        <title>Choanephora cucurbitarum.</title>
        <authorList>
            <person name="Min B."/>
            <person name="Park H."/>
            <person name="Park J.-H."/>
            <person name="Shin H.-D."/>
            <person name="Choi I.-G."/>
        </authorList>
    </citation>
    <scope>NUCLEOTIDE SEQUENCE [LARGE SCALE GENOMIC DNA]</scope>
    <source>
        <strain evidence="2 3">KUS-F28377</strain>
    </source>
</reference>
<keyword evidence="3" id="KW-1185">Reference proteome</keyword>
<dbReference type="InParanoid" id="A0A1C7N216"/>
<organism evidence="2 3">
    <name type="scientific">Choanephora cucurbitarum</name>
    <dbReference type="NCBI Taxonomy" id="101091"/>
    <lineage>
        <taxon>Eukaryota</taxon>
        <taxon>Fungi</taxon>
        <taxon>Fungi incertae sedis</taxon>
        <taxon>Mucoromycota</taxon>
        <taxon>Mucoromycotina</taxon>
        <taxon>Mucoromycetes</taxon>
        <taxon>Mucorales</taxon>
        <taxon>Mucorineae</taxon>
        <taxon>Choanephoraceae</taxon>
        <taxon>Choanephoroideae</taxon>
        <taxon>Choanephora</taxon>
    </lineage>
</organism>
<gene>
    <name evidence="2" type="ORF">A0J61_09281</name>
</gene>
<dbReference type="OrthoDB" id="2289342at2759"/>
<feature type="compositionally biased region" description="Basic residues" evidence="1">
    <location>
        <begin position="106"/>
        <end position="118"/>
    </location>
</feature>
<dbReference type="EMBL" id="LUGH01000815">
    <property type="protein sequence ID" value="OBZ82669.1"/>
    <property type="molecule type" value="Genomic_DNA"/>
</dbReference>
<name>A0A1C7N216_9FUNG</name>
<dbReference type="Proteomes" id="UP000093000">
    <property type="component" value="Unassembled WGS sequence"/>
</dbReference>
<feature type="region of interest" description="Disordered" evidence="1">
    <location>
        <begin position="94"/>
        <end position="124"/>
    </location>
</feature>
<dbReference type="AlphaFoldDB" id="A0A1C7N216"/>
<comment type="caution">
    <text evidence="2">The sequence shown here is derived from an EMBL/GenBank/DDBJ whole genome shotgun (WGS) entry which is preliminary data.</text>
</comment>
<evidence type="ECO:0000256" key="1">
    <source>
        <dbReference type="SAM" id="MobiDB-lite"/>
    </source>
</evidence>